<keyword evidence="3 9" id="KW-0808">Transferase</keyword>
<evidence type="ECO:0000256" key="7">
    <source>
        <dbReference type="SAM" id="Phobius"/>
    </source>
</evidence>
<dbReference type="AlphaFoldDB" id="A0A8J2V6K1"/>
<evidence type="ECO:0000256" key="2">
    <source>
        <dbReference type="ARBA" id="ARBA00022475"/>
    </source>
</evidence>
<keyword evidence="6 7" id="KW-0472">Membrane</keyword>
<keyword evidence="5 7" id="KW-1133">Transmembrane helix</keyword>
<dbReference type="Gene3D" id="3.40.720.10">
    <property type="entry name" value="Alkaline Phosphatase, subunit A"/>
    <property type="match status" value="1"/>
</dbReference>
<name>A0A8J2V6K1_9FLAO</name>
<comment type="subcellular location">
    <subcellularLocation>
        <location evidence="1">Cell membrane</location>
        <topology evidence="1">Multi-pass membrane protein</topology>
    </subcellularLocation>
</comment>
<dbReference type="Pfam" id="PF00884">
    <property type="entry name" value="Sulfatase"/>
    <property type="match status" value="1"/>
</dbReference>
<dbReference type="GO" id="GO:0016776">
    <property type="term" value="F:phosphotransferase activity, phosphate group as acceptor"/>
    <property type="evidence" value="ECO:0007669"/>
    <property type="project" value="TreeGrafter"/>
</dbReference>
<feature type="domain" description="Sulfatase N-terminal" evidence="8">
    <location>
        <begin position="225"/>
        <end position="507"/>
    </location>
</feature>
<gene>
    <name evidence="9" type="ORF">GCM10011312_04940</name>
</gene>
<dbReference type="PANTHER" id="PTHR30443:SF2">
    <property type="entry name" value="PHOSPHOETHANOLAMINE TRANSFERASE EPTC"/>
    <property type="match status" value="1"/>
</dbReference>
<dbReference type="PANTHER" id="PTHR30443">
    <property type="entry name" value="INNER MEMBRANE PROTEIN"/>
    <property type="match status" value="1"/>
</dbReference>
<reference evidence="9" key="1">
    <citation type="journal article" date="2014" name="Int. J. Syst. Evol. Microbiol.">
        <title>Complete genome sequence of Corynebacterium casei LMG S-19264T (=DSM 44701T), isolated from a smear-ripened cheese.</title>
        <authorList>
            <consortium name="US DOE Joint Genome Institute (JGI-PGF)"/>
            <person name="Walter F."/>
            <person name="Albersmeier A."/>
            <person name="Kalinowski J."/>
            <person name="Ruckert C."/>
        </authorList>
    </citation>
    <scope>NUCLEOTIDE SEQUENCE</scope>
    <source>
        <strain evidence="9">CGMCC 1.12924</strain>
    </source>
</reference>
<keyword evidence="10" id="KW-1185">Reference proteome</keyword>
<dbReference type="Proteomes" id="UP000652231">
    <property type="component" value="Unassembled WGS sequence"/>
</dbReference>
<evidence type="ECO:0000256" key="5">
    <source>
        <dbReference type="ARBA" id="ARBA00022989"/>
    </source>
</evidence>
<evidence type="ECO:0000313" key="10">
    <source>
        <dbReference type="Proteomes" id="UP000652231"/>
    </source>
</evidence>
<accession>A0A8J2V6K1</accession>
<dbReference type="CDD" id="cd16017">
    <property type="entry name" value="LptA"/>
    <property type="match status" value="1"/>
</dbReference>
<dbReference type="GO" id="GO:0009244">
    <property type="term" value="P:lipopolysaccharide core region biosynthetic process"/>
    <property type="evidence" value="ECO:0007669"/>
    <property type="project" value="TreeGrafter"/>
</dbReference>
<dbReference type="InterPro" id="IPR017850">
    <property type="entry name" value="Alkaline_phosphatase_core_sf"/>
</dbReference>
<dbReference type="SUPFAM" id="SSF53649">
    <property type="entry name" value="Alkaline phosphatase-like"/>
    <property type="match status" value="1"/>
</dbReference>
<feature type="transmembrane region" description="Helical" evidence="7">
    <location>
        <begin position="154"/>
        <end position="176"/>
    </location>
</feature>
<dbReference type="GO" id="GO:0005886">
    <property type="term" value="C:plasma membrane"/>
    <property type="evidence" value="ECO:0007669"/>
    <property type="project" value="UniProtKB-SubCell"/>
</dbReference>
<evidence type="ECO:0000259" key="8">
    <source>
        <dbReference type="Pfam" id="PF00884"/>
    </source>
</evidence>
<feature type="transmembrane region" description="Helical" evidence="7">
    <location>
        <begin position="108"/>
        <end position="133"/>
    </location>
</feature>
<evidence type="ECO:0000313" key="9">
    <source>
        <dbReference type="EMBL" id="GGD83894.1"/>
    </source>
</evidence>
<keyword evidence="2" id="KW-1003">Cell membrane</keyword>
<reference evidence="9" key="2">
    <citation type="submission" date="2020-09" db="EMBL/GenBank/DDBJ databases">
        <authorList>
            <person name="Sun Q."/>
            <person name="Zhou Y."/>
        </authorList>
    </citation>
    <scope>NUCLEOTIDE SEQUENCE</scope>
    <source>
        <strain evidence="9">CGMCC 1.12924</strain>
    </source>
</reference>
<dbReference type="EMBL" id="BMGK01000002">
    <property type="protein sequence ID" value="GGD83894.1"/>
    <property type="molecule type" value="Genomic_DNA"/>
</dbReference>
<feature type="transmembrane region" description="Helical" evidence="7">
    <location>
        <begin position="35"/>
        <end position="58"/>
    </location>
</feature>
<organism evidence="9 10">
    <name type="scientific">Planktosalinus lacus</name>
    <dbReference type="NCBI Taxonomy" id="1526573"/>
    <lineage>
        <taxon>Bacteria</taxon>
        <taxon>Pseudomonadati</taxon>
        <taxon>Bacteroidota</taxon>
        <taxon>Flavobacteriia</taxon>
        <taxon>Flavobacteriales</taxon>
        <taxon>Flavobacteriaceae</taxon>
        <taxon>Planktosalinus</taxon>
    </lineage>
</organism>
<protein>
    <submittedName>
        <fullName evidence="9">Phosphoethanolamine transferase CptA</fullName>
    </submittedName>
</protein>
<dbReference type="InterPro" id="IPR000917">
    <property type="entry name" value="Sulfatase_N"/>
</dbReference>
<comment type="caution">
    <text evidence="9">The sequence shown here is derived from an EMBL/GenBank/DDBJ whole genome shotgun (WGS) entry which is preliminary data.</text>
</comment>
<keyword evidence="4 7" id="KW-0812">Transmembrane</keyword>
<evidence type="ECO:0000256" key="3">
    <source>
        <dbReference type="ARBA" id="ARBA00022679"/>
    </source>
</evidence>
<dbReference type="InterPro" id="IPR058130">
    <property type="entry name" value="PEA_transf_C"/>
</dbReference>
<evidence type="ECO:0000256" key="4">
    <source>
        <dbReference type="ARBA" id="ARBA00022692"/>
    </source>
</evidence>
<evidence type="ECO:0000256" key="1">
    <source>
        <dbReference type="ARBA" id="ARBA00004651"/>
    </source>
</evidence>
<dbReference type="InterPro" id="IPR040423">
    <property type="entry name" value="PEA_transferase"/>
</dbReference>
<feature type="transmembrane region" description="Helical" evidence="7">
    <location>
        <begin position="12"/>
        <end position="29"/>
    </location>
</feature>
<sequence>MILLNKSVIKFLIYAFTPVLLFSVVGVFYTSQLKYLIKEIVEFSLFSSIIYALGFLILRGKSRYIWFLIFLSILFIISYLKTSFYYQYQSKVTISAFYVLFETTGTESANYLSTYFDFGLIAITFVFIAFLFITLKQLYTIYKNNQSFFYFPEFSLKSIPLFLVLILFIASSIYLINLKLKHNNFIYLAHDAYVSYSEAQQLFQTELVKPINNKLTNVSSTDNQQTYVVIIGESTSARNMGLYGYYRNTNPLLSEIKDELLVFKDVISPHTHTIPSLNKMLSLSNRENPDVIHCGSVVQLANAAGFSTYWVSNQQPIGIHETLVTAVSKATKEQFYTNALTNRQVEYDEMLLPFVDEVLNKDDHKKIVFVHLYGTHISYKFSYPPEFNKFTDQPETKFPSARSFEQINHYDNAILYNDFIVRSIIDKVKAKNENAYVVYFSDHGDEVFQDMDFVGHNEYHATNPMYEIPFIVWTSEKFKQNYPHYDTLENYLDRKYMLDDFMHSFADFSQIQFDQLQPERSIFNKNFVYRNRMIRQALNYDDR</sequence>
<evidence type="ECO:0000256" key="6">
    <source>
        <dbReference type="ARBA" id="ARBA00023136"/>
    </source>
</evidence>
<proteinExistence type="predicted"/>
<feature type="transmembrane region" description="Helical" evidence="7">
    <location>
        <begin position="65"/>
        <end position="88"/>
    </location>
</feature>